<feature type="compositionally biased region" description="Basic and acidic residues" evidence="19">
    <location>
        <begin position="11"/>
        <end position="27"/>
    </location>
</feature>
<feature type="region of interest" description="Disordered" evidence="19">
    <location>
        <begin position="1"/>
        <end position="56"/>
    </location>
</feature>
<evidence type="ECO:0000256" key="8">
    <source>
        <dbReference type="ARBA" id="ARBA00044898"/>
    </source>
</evidence>
<gene>
    <name evidence="22" type="ORF">BCR43DRAFT_486392</name>
</gene>
<dbReference type="AlphaFoldDB" id="A0A1X2HQD6"/>
<feature type="transmembrane region" description="Helical" evidence="20">
    <location>
        <begin position="167"/>
        <end position="184"/>
    </location>
</feature>
<feature type="domain" description="Major facilitator superfamily (MFS) profile" evidence="21">
    <location>
        <begin position="95"/>
        <end position="542"/>
    </location>
</feature>
<reference evidence="22 23" key="1">
    <citation type="submission" date="2016-07" db="EMBL/GenBank/DDBJ databases">
        <title>Pervasive Adenine N6-methylation of Active Genes in Fungi.</title>
        <authorList>
            <consortium name="DOE Joint Genome Institute"/>
            <person name="Mondo S.J."/>
            <person name="Dannebaum R.O."/>
            <person name="Kuo R.C."/>
            <person name="Labutti K."/>
            <person name="Haridas S."/>
            <person name="Kuo A."/>
            <person name="Salamov A."/>
            <person name="Ahrendt S.R."/>
            <person name="Lipzen A."/>
            <person name="Sullivan W."/>
            <person name="Andreopoulos W.B."/>
            <person name="Clum A."/>
            <person name="Lindquist E."/>
            <person name="Daum C."/>
            <person name="Ramamoorthy G.K."/>
            <person name="Gryganskyi A."/>
            <person name="Culley D."/>
            <person name="Magnuson J.K."/>
            <person name="James T.Y."/>
            <person name="O'Malley M.A."/>
            <person name="Stajich J.E."/>
            <person name="Spatafora J.W."/>
            <person name="Visel A."/>
            <person name="Grigoriev I.V."/>
        </authorList>
    </citation>
    <scope>NUCLEOTIDE SEQUENCE [LARGE SCALE GENOMIC DNA]</scope>
    <source>
        <strain evidence="22 23">NRRL 2496</strain>
    </source>
</reference>
<comment type="catalytic activity">
    <reaction evidence="13">
        <text>L-alanyl-L-lysine(out) = L-alanyl-L-lysine(in)</text>
        <dbReference type="Rhea" id="RHEA:79415"/>
        <dbReference type="ChEBI" id="CHEBI:192470"/>
    </reaction>
</comment>
<evidence type="ECO:0000256" key="13">
    <source>
        <dbReference type="ARBA" id="ARBA00044919"/>
    </source>
</evidence>
<feature type="transmembrane region" description="Helical" evidence="20">
    <location>
        <begin position="339"/>
        <end position="364"/>
    </location>
</feature>
<name>A0A1X2HQD6_SYNRA</name>
<feature type="transmembrane region" description="Helical" evidence="20">
    <location>
        <begin position="133"/>
        <end position="155"/>
    </location>
</feature>
<evidence type="ECO:0000256" key="17">
    <source>
        <dbReference type="ARBA" id="ARBA00045709"/>
    </source>
</evidence>
<dbReference type="Pfam" id="PF07690">
    <property type="entry name" value="MFS_1"/>
    <property type="match status" value="1"/>
</dbReference>
<dbReference type="InParanoid" id="A0A1X2HQD6"/>
<evidence type="ECO:0000259" key="21">
    <source>
        <dbReference type="PROSITE" id="PS50850"/>
    </source>
</evidence>
<dbReference type="InterPro" id="IPR011701">
    <property type="entry name" value="MFS"/>
</dbReference>
<comment type="catalytic activity">
    <reaction evidence="3">
        <text>L-histidyl-glycine(out) = L-histidyl-glycine(in)</text>
        <dbReference type="Rhea" id="RHEA:79395"/>
        <dbReference type="ChEBI" id="CHEBI:229957"/>
    </reaction>
</comment>
<feature type="transmembrane region" description="Helical" evidence="20">
    <location>
        <begin position="517"/>
        <end position="537"/>
    </location>
</feature>
<comment type="catalytic activity">
    <reaction evidence="4">
        <text>L-alpha-aminoacyl-L-arginine(out) = L-alpha-aminoacyl-L-arginine(in)</text>
        <dbReference type="Rhea" id="RHEA:79367"/>
        <dbReference type="ChEBI" id="CHEBI:229968"/>
    </reaction>
</comment>
<comment type="catalytic activity">
    <reaction evidence="9">
        <text>L-arginyl-L-alpha-amino acid(out) = L-arginyl-L-alpha-amino acid(in)</text>
        <dbReference type="Rhea" id="RHEA:79371"/>
        <dbReference type="ChEBI" id="CHEBI:84315"/>
    </reaction>
</comment>
<comment type="catalytic activity">
    <reaction evidence="14">
        <text>L-lysyl-glycine(out) = L-lysyl-glycine(in)</text>
        <dbReference type="Rhea" id="RHEA:79407"/>
        <dbReference type="ChEBI" id="CHEBI:191202"/>
    </reaction>
</comment>
<keyword evidence="20" id="KW-0472">Membrane</keyword>
<evidence type="ECO:0000256" key="4">
    <source>
        <dbReference type="ARBA" id="ARBA00044881"/>
    </source>
</evidence>
<evidence type="ECO:0000256" key="20">
    <source>
        <dbReference type="SAM" id="Phobius"/>
    </source>
</evidence>
<feature type="transmembrane region" description="Helical" evidence="20">
    <location>
        <begin position="224"/>
        <end position="250"/>
    </location>
</feature>
<dbReference type="InterPro" id="IPR020846">
    <property type="entry name" value="MFS_dom"/>
</dbReference>
<dbReference type="OMA" id="FSWVYWT"/>
<evidence type="ECO:0000256" key="7">
    <source>
        <dbReference type="ARBA" id="ARBA00044893"/>
    </source>
</evidence>
<comment type="catalytic activity">
    <reaction evidence="5">
        <text>L-alpha-aminoacyl-L-histidine(out) = L-alpha-aminoacyl-L-histidine(in)</text>
        <dbReference type="Rhea" id="RHEA:79375"/>
        <dbReference type="ChEBI" id="CHEBI:229967"/>
    </reaction>
</comment>
<feature type="transmembrane region" description="Helical" evidence="20">
    <location>
        <begin position="476"/>
        <end position="497"/>
    </location>
</feature>
<evidence type="ECO:0000256" key="14">
    <source>
        <dbReference type="ARBA" id="ARBA00044924"/>
    </source>
</evidence>
<feature type="transmembrane region" description="Helical" evidence="20">
    <location>
        <begin position="95"/>
        <end position="113"/>
    </location>
</feature>
<dbReference type="PROSITE" id="PS50850">
    <property type="entry name" value="MFS"/>
    <property type="match status" value="1"/>
</dbReference>
<dbReference type="InterPro" id="IPR052187">
    <property type="entry name" value="MFSD1"/>
</dbReference>
<dbReference type="GO" id="GO:0016020">
    <property type="term" value="C:membrane"/>
    <property type="evidence" value="ECO:0007669"/>
    <property type="project" value="UniProtKB-SubCell"/>
</dbReference>
<dbReference type="InterPro" id="IPR036259">
    <property type="entry name" value="MFS_trans_sf"/>
</dbReference>
<dbReference type="Proteomes" id="UP000242180">
    <property type="component" value="Unassembled WGS sequence"/>
</dbReference>
<comment type="function">
    <text evidence="17">Lysosomal dipeptide uniporter that selectively exports lysine, arginine or histidine-containing dipeptides with a net positive charge from the lysosome lumen into the cytosol. Could play a role in a specific type of protein O-glycosylation indirectly regulating macrophages migration and tissue invasion. Also essential for liver homeostasis.</text>
</comment>
<evidence type="ECO:0000256" key="6">
    <source>
        <dbReference type="ARBA" id="ARBA00044891"/>
    </source>
</evidence>
<organism evidence="22 23">
    <name type="scientific">Syncephalastrum racemosum</name>
    <name type="common">Filamentous fungus</name>
    <dbReference type="NCBI Taxonomy" id="13706"/>
    <lineage>
        <taxon>Eukaryota</taxon>
        <taxon>Fungi</taxon>
        <taxon>Fungi incertae sedis</taxon>
        <taxon>Mucoromycota</taxon>
        <taxon>Mucoromycotina</taxon>
        <taxon>Mucoromycetes</taxon>
        <taxon>Mucorales</taxon>
        <taxon>Syncephalastraceae</taxon>
        <taxon>Syncephalastrum</taxon>
    </lineage>
</organism>
<comment type="subunit">
    <text evidence="18">Homodimer. Interacts with lysosomal protein GLMP (via lumenal domain); the interaction starts while both proteins are still in the endoplasmic reticulum and is required for stabilization of MFSD1 in lysosomes but has no direct effect on its targeting to lysosomes or transporter activity.</text>
</comment>
<dbReference type="EMBL" id="MCGN01000002">
    <property type="protein sequence ID" value="ORZ01106.1"/>
    <property type="molecule type" value="Genomic_DNA"/>
</dbReference>
<feature type="transmembrane region" description="Helical" evidence="20">
    <location>
        <begin position="412"/>
        <end position="434"/>
    </location>
</feature>
<comment type="catalytic activity">
    <reaction evidence="10">
        <text>L-lysyl-L-lysine(out) = L-lysyl-L-lysine(in)</text>
        <dbReference type="Rhea" id="RHEA:79403"/>
        <dbReference type="ChEBI" id="CHEBI:229956"/>
    </reaction>
</comment>
<feature type="transmembrane region" description="Helical" evidence="20">
    <location>
        <begin position="256"/>
        <end position="280"/>
    </location>
</feature>
<sequence length="637" mass="70602">MADPNVSGGADRAHGDDDEKPQHDDNNGHISFQPSSLTPPSAARTRNNNDTDSIHEDLFPEQSHTSSVLYSKEPTLSSSSTVDDIFLKASTSLKIIILMCMLALPVGCHYLEATVGTLKTALKTSMSINNTQFGILVSAVTLVNTCLPLFAGIFVDDIASIGSIRGTTLVSVVILIGSLLVSIGSMRNSFAIMITGQIIYGLGGGMIVTMQEGILSRWFRDRQLAMVIGVLLCIARLTKFIAKLVCYPIVRATGSHAWPIHLATLFCALGVLTNLLYWYIMCRNGWATATGKEIAQPKHKYRNHFHRNSEPSSHNGLEQGSLATSVRRSSNKFKFSYKLFLYVPGTFWMIPWIQLIMSSVLSSFDDVATEFVQFRFNTTSIMAGYQSSLTQVVPIVVAPIMGVVVHRYGKRITNLIFATLVLITSMILLGHTWATPAAGMIIFSLALALGPVSVLSSTSLLLPHELAGTGMGLHKCANNIGTTIVAVLVGYVQDLTYHDGNPADDNHDLANEYDGVMSLYLVLACCSTVVASVLYVMDKKLLSGWLQADKKERDRRLEVVRQEQEEEERAYRYPYYAVQPQEQAVKRHKALRMIGSQMRRRKTYVYVAIYGFWLLVAWVIFFTFALMPVYQDYDNEK</sequence>
<dbReference type="SUPFAM" id="SSF103473">
    <property type="entry name" value="MFS general substrate transporter"/>
    <property type="match status" value="1"/>
</dbReference>
<comment type="catalytic activity">
    <reaction evidence="11">
        <text>L-arginyl-glycine(out) = L-arginyl-glycine(in)</text>
        <dbReference type="Rhea" id="RHEA:79391"/>
        <dbReference type="ChEBI" id="CHEBI:229955"/>
    </reaction>
</comment>
<keyword evidence="20" id="KW-1133">Transmembrane helix</keyword>
<proteinExistence type="predicted"/>
<evidence type="ECO:0000256" key="18">
    <source>
        <dbReference type="ARBA" id="ARBA00046376"/>
    </source>
</evidence>
<comment type="subcellular location">
    <subcellularLocation>
        <location evidence="1">Membrane</location>
        <topology evidence="1">Multi-pass membrane protein</topology>
    </subcellularLocation>
</comment>
<evidence type="ECO:0000256" key="5">
    <source>
        <dbReference type="ARBA" id="ARBA00044884"/>
    </source>
</evidence>
<evidence type="ECO:0000256" key="15">
    <source>
        <dbReference type="ARBA" id="ARBA00044985"/>
    </source>
</evidence>
<feature type="transmembrane region" description="Helical" evidence="20">
    <location>
        <begin position="603"/>
        <end position="627"/>
    </location>
</feature>
<feature type="transmembrane region" description="Helical" evidence="20">
    <location>
        <begin position="440"/>
        <end position="464"/>
    </location>
</feature>
<comment type="catalytic activity">
    <reaction evidence="6">
        <text>L-lysyl-L-alpha-amino acid(out) = L-lysyl-L-alpha-amino acid(in)</text>
        <dbReference type="Rhea" id="RHEA:79387"/>
        <dbReference type="ChEBI" id="CHEBI:229965"/>
    </reaction>
</comment>
<feature type="transmembrane region" description="Helical" evidence="20">
    <location>
        <begin position="384"/>
        <end position="405"/>
    </location>
</feature>
<evidence type="ECO:0000256" key="11">
    <source>
        <dbReference type="ARBA" id="ARBA00044903"/>
    </source>
</evidence>
<keyword evidence="23" id="KW-1185">Reference proteome</keyword>
<comment type="catalytic activity">
    <reaction evidence="7">
        <text>L-alpha-aminoacyl-L-lysine(out) = L-alpha-aminoacyl-L-lysine(in)</text>
        <dbReference type="Rhea" id="RHEA:79383"/>
        <dbReference type="ChEBI" id="CHEBI:229966"/>
    </reaction>
</comment>
<comment type="catalytic activity">
    <reaction evidence="12">
        <text>L-histidyl-L-alpha-amino acid(out) = L-histidyl-L-alpha-amino acid(in)</text>
        <dbReference type="Rhea" id="RHEA:79379"/>
        <dbReference type="ChEBI" id="CHEBI:229964"/>
    </reaction>
</comment>
<protein>
    <recommendedName>
        <fullName evidence="15">Lysosomal dipeptide transporter MFSD1</fullName>
    </recommendedName>
    <alternativeName>
        <fullName evidence="16">Major facilitator superfamily domain-containing protein 1</fullName>
    </alternativeName>
</protein>
<evidence type="ECO:0000256" key="1">
    <source>
        <dbReference type="ARBA" id="ARBA00004141"/>
    </source>
</evidence>
<comment type="caution">
    <text evidence="22">The sequence shown here is derived from an EMBL/GenBank/DDBJ whole genome shotgun (WGS) entry which is preliminary data.</text>
</comment>
<evidence type="ECO:0000313" key="23">
    <source>
        <dbReference type="Proteomes" id="UP000242180"/>
    </source>
</evidence>
<feature type="transmembrane region" description="Helical" evidence="20">
    <location>
        <begin position="190"/>
        <end position="212"/>
    </location>
</feature>
<dbReference type="OrthoDB" id="424834at2759"/>
<keyword evidence="20" id="KW-0812">Transmembrane</keyword>
<evidence type="ECO:0000256" key="19">
    <source>
        <dbReference type="SAM" id="MobiDB-lite"/>
    </source>
</evidence>
<comment type="catalytic activity">
    <reaction evidence="8">
        <text>L-aspartyl-L-lysine(out) = L-aspartyl-L-lysine(in)</text>
        <dbReference type="Rhea" id="RHEA:79411"/>
        <dbReference type="ChEBI" id="CHEBI:229953"/>
    </reaction>
</comment>
<accession>A0A1X2HQD6</accession>
<dbReference type="GO" id="GO:0022857">
    <property type="term" value="F:transmembrane transporter activity"/>
    <property type="evidence" value="ECO:0007669"/>
    <property type="project" value="InterPro"/>
</dbReference>
<dbReference type="PANTHER" id="PTHR23512:SF12">
    <property type="entry name" value="TRANSPORTER, PUTATIVE (AFU_ORTHOLOGUE AFUA_4G00260)-RELATED"/>
    <property type="match status" value="1"/>
</dbReference>
<evidence type="ECO:0000256" key="3">
    <source>
        <dbReference type="ARBA" id="ARBA00044878"/>
    </source>
</evidence>
<dbReference type="STRING" id="13706.A0A1X2HQD6"/>
<evidence type="ECO:0000256" key="16">
    <source>
        <dbReference type="ARBA" id="ARBA00045018"/>
    </source>
</evidence>
<comment type="catalytic activity">
    <reaction evidence="2">
        <text>L-lysyl-L-alanine(out) = L-lysyl-L-alanine(in)</text>
        <dbReference type="Rhea" id="RHEA:79399"/>
        <dbReference type="ChEBI" id="CHEBI:229954"/>
    </reaction>
</comment>
<evidence type="ECO:0000256" key="9">
    <source>
        <dbReference type="ARBA" id="ARBA00044899"/>
    </source>
</evidence>
<feature type="compositionally biased region" description="Basic and acidic residues" evidence="19">
    <location>
        <begin position="47"/>
        <end position="56"/>
    </location>
</feature>
<evidence type="ECO:0000256" key="2">
    <source>
        <dbReference type="ARBA" id="ARBA00044876"/>
    </source>
</evidence>
<evidence type="ECO:0000256" key="12">
    <source>
        <dbReference type="ARBA" id="ARBA00044912"/>
    </source>
</evidence>
<feature type="compositionally biased region" description="Polar residues" evidence="19">
    <location>
        <begin position="28"/>
        <end position="46"/>
    </location>
</feature>
<evidence type="ECO:0000313" key="22">
    <source>
        <dbReference type="EMBL" id="ORZ01106.1"/>
    </source>
</evidence>
<dbReference type="PANTHER" id="PTHR23512">
    <property type="entry name" value="MAJOR FACILITATOR SUPERFAMILY DOMAIN-CONTAINING PROTEIN 1"/>
    <property type="match status" value="1"/>
</dbReference>
<dbReference type="Gene3D" id="1.20.1250.20">
    <property type="entry name" value="MFS general substrate transporter like domains"/>
    <property type="match status" value="2"/>
</dbReference>
<evidence type="ECO:0000256" key="10">
    <source>
        <dbReference type="ARBA" id="ARBA00044900"/>
    </source>
</evidence>